<dbReference type="EMBL" id="CP092864">
    <property type="protein sequence ID" value="UYV62772.1"/>
    <property type="molecule type" value="Genomic_DNA"/>
</dbReference>
<evidence type="ECO:0000256" key="1">
    <source>
        <dbReference type="ARBA" id="ARBA00004141"/>
    </source>
</evidence>
<keyword evidence="4" id="KW-0769">Symport</keyword>
<gene>
    <name evidence="8" type="ORF">LAZ67_2001891</name>
</gene>
<feature type="transmembrane region" description="Helical" evidence="7">
    <location>
        <begin position="113"/>
        <end position="136"/>
    </location>
</feature>
<evidence type="ECO:0000256" key="7">
    <source>
        <dbReference type="SAM" id="Phobius"/>
    </source>
</evidence>
<evidence type="ECO:0000256" key="6">
    <source>
        <dbReference type="ARBA" id="ARBA00023136"/>
    </source>
</evidence>
<evidence type="ECO:0000256" key="5">
    <source>
        <dbReference type="ARBA" id="ARBA00022989"/>
    </source>
</evidence>
<proteinExistence type="inferred from homology"/>
<accession>A0ABY6K1M0</accession>
<sequence length="281" mass="31045">MLLITRAIVQVWNHIRKPAGVLIGMASQFVLLPLAAFGLMTGLGLDALHATGMLVLSCSPGGVTSNIFTYFCDGDVSLRYIPRRELPHLADDMATSTFSIYLFSFRRFNSSLFCLYSNVACVVQAGSYAGFAIIFLCQTLELIVFPDIFQGIGWEFWVALFSLPATGLALGYGLALACRQVAPVRKTVAIECSIQNIGTALTVISLSFPITMQKDVLAFPWLYSIPLLGTVTICCISYQLYKRFWAPDVNEKKPNGRLILYTKIELDGKNKHLITNSFNDN</sequence>
<dbReference type="InterPro" id="IPR038770">
    <property type="entry name" value="Na+/solute_symporter_sf"/>
</dbReference>
<feature type="transmembrane region" description="Helical" evidence="7">
    <location>
        <begin position="220"/>
        <end position="241"/>
    </location>
</feature>
<evidence type="ECO:0000256" key="4">
    <source>
        <dbReference type="ARBA" id="ARBA00022847"/>
    </source>
</evidence>
<dbReference type="Gene3D" id="1.20.1530.20">
    <property type="match status" value="2"/>
</dbReference>
<protein>
    <submittedName>
        <fullName evidence="8">Uncharacterized protein</fullName>
    </submittedName>
</protein>
<comment type="subcellular location">
    <subcellularLocation>
        <location evidence="1">Membrane</location>
        <topology evidence="1">Multi-pass membrane protein</topology>
    </subcellularLocation>
</comment>
<keyword evidence="3 7" id="KW-0812">Transmembrane</keyword>
<organism evidence="8 9">
    <name type="scientific">Cordylochernes scorpioides</name>
    <dbReference type="NCBI Taxonomy" id="51811"/>
    <lineage>
        <taxon>Eukaryota</taxon>
        <taxon>Metazoa</taxon>
        <taxon>Ecdysozoa</taxon>
        <taxon>Arthropoda</taxon>
        <taxon>Chelicerata</taxon>
        <taxon>Arachnida</taxon>
        <taxon>Pseudoscorpiones</taxon>
        <taxon>Cheliferoidea</taxon>
        <taxon>Chernetidae</taxon>
        <taxon>Cordylochernes</taxon>
    </lineage>
</organism>
<dbReference type="InterPro" id="IPR002657">
    <property type="entry name" value="BilAc:Na_symport/Acr3"/>
</dbReference>
<dbReference type="Proteomes" id="UP001235939">
    <property type="component" value="Chromosome 02"/>
</dbReference>
<dbReference type="PANTHER" id="PTHR10361:SF28">
    <property type="entry name" value="P3 PROTEIN-RELATED"/>
    <property type="match status" value="1"/>
</dbReference>
<dbReference type="Pfam" id="PF01758">
    <property type="entry name" value="SBF"/>
    <property type="match status" value="1"/>
</dbReference>
<name>A0ABY6K1M0_9ARAC</name>
<feature type="transmembrane region" description="Helical" evidence="7">
    <location>
        <begin position="21"/>
        <end position="41"/>
    </location>
</feature>
<keyword evidence="5 7" id="KW-1133">Transmembrane helix</keyword>
<evidence type="ECO:0000256" key="3">
    <source>
        <dbReference type="ARBA" id="ARBA00022692"/>
    </source>
</evidence>
<feature type="transmembrane region" description="Helical" evidence="7">
    <location>
        <begin position="156"/>
        <end position="176"/>
    </location>
</feature>
<dbReference type="InterPro" id="IPR004710">
    <property type="entry name" value="Bilac:Na_transpt"/>
</dbReference>
<keyword evidence="6 7" id="KW-0472">Membrane</keyword>
<evidence type="ECO:0000313" key="9">
    <source>
        <dbReference type="Proteomes" id="UP001235939"/>
    </source>
</evidence>
<comment type="similarity">
    <text evidence="2">Belongs to the bile acid:sodium symporter (BASS) (TC 2.A.28) family.</text>
</comment>
<keyword evidence="9" id="KW-1185">Reference proteome</keyword>
<evidence type="ECO:0000313" key="8">
    <source>
        <dbReference type="EMBL" id="UYV62772.1"/>
    </source>
</evidence>
<feature type="transmembrane region" description="Helical" evidence="7">
    <location>
        <begin position="47"/>
        <end position="71"/>
    </location>
</feature>
<feature type="transmembrane region" description="Helical" evidence="7">
    <location>
        <begin position="188"/>
        <end position="208"/>
    </location>
</feature>
<keyword evidence="4" id="KW-0813">Transport</keyword>
<evidence type="ECO:0000256" key="2">
    <source>
        <dbReference type="ARBA" id="ARBA00006528"/>
    </source>
</evidence>
<dbReference type="PANTHER" id="PTHR10361">
    <property type="entry name" value="SODIUM-BILE ACID COTRANSPORTER"/>
    <property type="match status" value="1"/>
</dbReference>
<reference evidence="8 9" key="1">
    <citation type="submission" date="2022-01" db="EMBL/GenBank/DDBJ databases">
        <title>A chromosomal length assembly of Cordylochernes scorpioides.</title>
        <authorList>
            <person name="Zeh D."/>
            <person name="Zeh J."/>
        </authorList>
    </citation>
    <scope>NUCLEOTIDE SEQUENCE [LARGE SCALE GENOMIC DNA]</scope>
    <source>
        <strain evidence="8">IN4F17</strain>
        <tissue evidence="8">Whole Body</tissue>
    </source>
</reference>